<evidence type="ECO:0000313" key="1">
    <source>
        <dbReference type="EMBL" id="AAQ58898.1"/>
    </source>
</evidence>
<keyword evidence="2" id="KW-1185">Reference proteome</keyword>
<evidence type="ECO:0000313" key="2">
    <source>
        <dbReference type="Proteomes" id="UP000001424"/>
    </source>
</evidence>
<organism evidence="1 2">
    <name type="scientific">Chromobacterium violaceum (strain ATCC 12472 / DSM 30191 / JCM 1249 / CCUG 213 / NBRC 12614 / NCIMB 9131 / NCTC 9757 / MK)</name>
    <dbReference type="NCBI Taxonomy" id="243365"/>
    <lineage>
        <taxon>Bacteria</taxon>
        <taxon>Pseudomonadati</taxon>
        <taxon>Pseudomonadota</taxon>
        <taxon>Betaproteobacteria</taxon>
        <taxon>Neisseriales</taxon>
        <taxon>Chromobacteriaceae</taxon>
        <taxon>Chromobacterium</taxon>
    </lineage>
</organism>
<sequence length="110" mass="13019">MLLLALLLLENISKRLKRVCEDISHSISYTRWFPTLFPADLRHFQRSKCYRARIFYPSADLKRSHIPNSNRKPTFENMHQKIGKLAPGHLFKARQHKKERPSLSFTQLTT</sequence>
<name>Q7NYQ0_CHRVO</name>
<reference evidence="1 2" key="1">
    <citation type="journal article" date="2003" name="Proc. Natl. Acad. Sci. U.S.A.">
        <title>The complete genome sequence of Chromobacterium violaceum reveals remarkable and exploitable bacterial adaptability.</title>
        <authorList>
            <person name="Vasconcelos A.T.R."/>
            <person name="de Almeida D.F."/>
            <person name="Almeida F.C."/>
            <person name="de Almeida L.G.P."/>
            <person name="de Almeida R."/>
            <person name="Goncalves J.A.A."/>
            <person name="Andrade E.M."/>
            <person name="Antonio R.V."/>
            <person name="Araripe J."/>
            <person name="de Araujo M.F.F."/>
            <person name="Filho S.A."/>
            <person name="Azevedo V."/>
            <person name="Batista A.J."/>
            <person name="Bataus L.A.M."/>
            <person name="Batista J.S."/>
            <person name="Belo A."/>
            <person name="vander Berg C."/>
            <person name="Blamey J."/>
            <person name="Bogo M."/>
            <person name="Bonato S."/>
            <person name="Bordignon J."/>
            <person name="Brito C.A."/>
            <person name="Brocchi M."/>
            <person name="Burity H.A."/>
            <person name="Camargo A.A."/>
            <person name="Cardoso D.D.P."/>
            <person name="Carneiro N.P."/>
            <person name="Carraro D.M."/>
            <person name="Carvalho C.M.B."/>
            <person name="Cascardo J.C.M."/>
            <person name="Cavada B.S."/>
            <person name="Chueire L.M.O."/>
            <person name="Pasa T.B.C."/>
            <person name="Duran N."/>
            <person name="Fagundes N."/>
            <person name="Falcao C.L."/>
            <person name="Fantinatti F."/>
            <person name="Farias I.P."/>
            <person name="Felipe M.S.S."/>
            <person name="Ferrari L.P."/>
            <person name="Ferro J.A."/>
            <person name="Ferro M.I.T."/>
            <person name="Franco G.R."/>
            <person name="Freitas N.S.A."/>
            <person name="Furlan L.R."/>
            <person name="Gazzinelli R.T."/>
            <person name="Gomes E.A."/>
            <person name="Goncalves P.R."/>
            <person name="Grangeiro T.B."/>
            <person name="Grattapaglia D."/>
            <person name="Grisard E.C."/>
            <person name="Guimaraes C.T."/>
            <person name="Hanna E.S."/>
            <person name="Hungria M."/>
            <person name="Jardim S.N."/>
            <person name="Laurino J."/>
            <person name="Leoi L.C.T."/>
            <person name="Fassarella L."/>
            <person name="Lima A."/>
            <person name="Loureiro M.F."/>
            <person name="Lyra M.C.P."/>
            <person name="Macedo M."/>
            <person name="Madeira H.M.F."/>
            <person name="Manfio G.P."/>
            <person name="Maranhao A.Q."/>
            <person name="Martins W.S."/>
            <person name="di Mauro S.M.Z."/>
            <person name="de Medeiros S.R.B."/>
            <person name="Meissner R.D.V."/>
            <person name="Menck C.F.M."/>
            <person name="Moreira M.A.M."/>
            <person name="Nascimento F.F."/>
            <person name="Nicolas M.F."/>
            <person name="Oliveira J.G."/>
            <person name="Oliveira S.C."/>
            <person name="Paixao R.F.C."/>
            <person name="Parente J.A."/>
            <person name="Pedrosa F.O."/>
            <person name="Pena S.J.D."/>
            <person name="Perreira J.O."/>
            <person name="Perreira M."/>
            <person name="Pinto L.S.R.C."/>
            <person name="Pinto L.S."/>
            <person name="Porto J.I.R."/>
            <person name="Potrich D.P."/>
            <person name="Neto C.E.R."/>
            <person name="Reis A.M.M."/>
            <person name="Rigo L.U."/>
            <person name="Rondinelli E."/>
            <person name="dos Santos E.B.P."/>
            <person name="Santos F.R."/>
            <person name="Schneider M.P.C."/>
            <person name="Seuanez H.N."/>
            <person name="Silva A.M.R."/>
            <person name="da Silva A.L.C."/>
            <person name="Silva D.W."/>
            <person name="Silva R."/>
            <person name="Simoes I.C."/>
            <person name="Simon D."/>
            <person name="Soares C.M.A."/>
            <person name="Soares R.B.A."/>
            <person name="Souza E.M."/>
            <person name="Souza K.R.L."/>
            <person name="Souza R.C."/>
            <person name="Steffens M.B.R."/>
            <person name="Steindel M."/>
            <person name="Teixeira S.R."/>
            <person name="Urmenyi T."/>
            <person name="Vettore A."/>
            <person name="Wassem R."/>
            <person name="Zaha A."/>
            <person name="Simpson A.J.G."/>
        </authorList>
    </citation>
    <scope>NUCLEOTIDE SEQUENCE [LARGE SCALE GENOMIC DNA]</scope>
    <source>
        <strain evidence="2">ATCC 12472 / DSM 30191 / JCM 1249 / NBRC 12614 / NCIMB 9131 / NCTC 9757</strain>
    </source>
</reference>
<dbReference type="Proteomes" id="UP000001424">
    <property type="component" value="Chromosome"/>
</dbReference>
<dbReference type="EMBL" id="AE016825">
    <property type="protein sequence ID" value="AAQ58898.1"/>
    <property type="molecule type" value="Genomic_DNA"/>
</dbReference>
<protein>
    <submittedName>
        <fullName evidence="1">Uncharacterized protein</fullName>
    </submittedName>
</protein>
<proteinExistence type="predicted"/>
<dbReference type="AlphaFoldDB" id="Q7NYQ0"/>
<accession>Q7NYQ0</accession>
<gene>
    <name evidence="1" type="ordered locus">CV_1223</name>
</gene>
<dbReference type="KEGG" id="cvi:CV_1223"/>
<dbReference type="HOGENOM" id="CLU_2166505_0_0_4"/>